<keyword evidence="2" id="KW-0067">ATP-binding</keyword>
<dbReference type="EMBL" id="CP065959">
    <property type="protein sequence ID" value="QQC92033.1"/>
    <property type="molecule type" value="Genomic_DNA"/>
</dbReference>
<keyword evidence="2" id="KW-0547">Nucleotide-binding</keyword>
<accession>A0A7T4PKQ9</accession>
<dbReference type="AlphaFoldDB" id="A0A7T4PKQ9"/>
<dbReference type="SUPFAM" id="SSF52540">
    <property type="entry name" value="P-loop containing nucleoside triphosphate hydrolases"/>
    <property type="match status" value="1"/>
</dbReference>
<dbReference type="PANTHER" id="PTHR30121">
    <property type="entry name" value="UNCHARACTERIZED PROTEIN YJGR-RELATED"/>
    <property type="match status" value="1"/>
</dbReference>
<sequence>MVTDPITTATVDYFQRAWLVPELPGETATAGPPHCRRVVRIAGVGQPTRPAPPRVDGTPVEPPTLPLLVGLAGAGVPIAFLLEGHGEGVSVRLGTWSQDGVSDAALDARQAMLLAVFDASYPAVDTAAAAAVTPALGYGAVGLGVPAPPVADPRDGALPVDRLVRSMTGRRWAALVLAAPAGADELGADRNRVLNEIRAVAAAVQAADRRSPLAEHYQTLLESRLDALADAQRRGGWRTAVYLLGEHPRDLAALTSAWRAVFSGGPLVPEAVRTVTHPTVAELATGWALPDGPERPGPSGYQHPYNAQTLLSSAQLASYVCLPALETAGFSVRVVPRFDVVSPPFTGPGVDIGSVVERDRPSGTGFAVPLDSLARHVFVAGVTGSGKSNSVLHLIRQVAAAGVPFLVIEPAKAEYRALLRDPAVGPSLRVFTLGRETVSPLRLNPFEVPKGVSVAAHIDLLRAAFEGAFGMWVPLPQVLERCLHEVYEDRGWDLRTDTNHRLDPDAAAWSACPTLSDLVTKIPTVSRSLGYDADVTANVEAALSTRVNSLRVGGKGALLDVPRSFPTAELLAAPTVVELEAMGSDDDKAFVMGLLLIRLAEHRRAQGQRSALTHLFVVEEAHRLLGAVRPVRGENVADPRAGAVETFSNLLSEIRAYGQGVVIADQVPTRLDPSVLKNTLLKLAHRTVAADDRFALATTMGMDQKQSEALVPLDVGRAAVFGHGADAPVLVQVPPAKDDRLIRETDDGAVRDTMALWRRAAGWDAYWLARPSCAAVCVGHSRECEAARALLDDSGVRRTFTRIALSLLADADSLERTWPDLVQTVRPRRPPRLDETALLRCLASHAPDWYAERQGARAGWTYSATLEYAELLRLALLAPGGSRAAAVETFRAFATARHACGIPPYPGCDAVCPDHTCLYRGAAADVVATGRYDASWAEADAADRGEGDREATWGVCDAVAYELMEYPPDDASPEQSARISESRRRVGLCFAQQMIAADPTELPRSARRIIDTLLARPADGSE</sequence>
<dbReference type="InterPro" id="IPR002789">
    <property type="entry name" value="HerA_central"/>
</dbReference>
<feature type="domain" description="Helicase HerA central" evidence="1">
    <location>
        <begin position="352"/>
        <end position="447"/>
    </location>
</feature>
<dbReference type="Proteomes" id="UP000596130">
    <property type="component" value="Chromosome"/>
</dbReference>
<organism evidence="2 3">
    <name type="scientific">Streptomyces alfalfae</name>
    <dbReference type="NCBI Taxonomy" id="1642299"/>
    <lineage>
        <taxon>Bacteria</taxon>
        <taxon>Bacillati</taxon>
        <taxon>Actinomycetota</taxon>
        <taxon>Actinomycetes</taxon>
        <taxon>Kitasatosporales</taxon>
        <taxon>Streptomycetaceae</taxon>
        <taxon>Streptomyces</taxon>
    </lineage>
</organism>
<dbReference type="RefSeq" id="WP_198503936.1">
    <property type="nucleotide sequence ID" value="NZ_CP065959.1"/>
</dbReference>
<dbReference type="InterPro" id="IPR027417">
    <property type="entry name" value="P-loop_NTPase"/>
</dbReference>
<dbReference type="Gene3D" id="3.40.50.300">
    <property type="entry name" value="P-loop containing nucleotide triphosphate hydrolases"/>
    <property type="match status" value="2"/>
</dbReference>
<name>A0A7T4PKQ9_9ACTN</name>
<evidence type="ECO:0000259" key="1">
    <source>
        <dbReference type="Pfam" id="PF01935"/>
    </source>
</evidence>
<reference evidence="2 3" key="1">
    <citation type="submission" date="2020-12" db="EMBL/GenBank/DDBJ databases">
        <title>Identification and biosynthesis of polyene macrolides produced by Streptomyces alfalfae Men-myco-93-63.</title>
        <authorList>
            <person name="Liu D."/>
            <person name="Li Y."/>
            <person name="Liu L."/>
            <person name="Han X."/>
            <person name="Shen F."/>
        </authorList>
    </citation>
    <scope>NUCLEOTIDE SEQUENCE [LARGE SCALE GENOMIC DNA]</scope>
    <source>
        <strain evidence="2 3">Men-myco-93-63</strain>
    </source>
</reference>
<protein>
    <submittedName>
        <fullName evidence="2">ATP-binding protein</fullName>
    </submittedName>
</protein>
<proteinExistence type="predicted"/>
<gene>
    <name evidence="2" type="ORF">I8755_29270</name>
</gene>
<dbReference type="PANTHER" id="PTHR30121:SF11">
    <property type="entry name" value="AAA+ ATPASE DOMAIN-CONTAINING PROTEIN"/>
    <property type="match status" value="1"/>
</dbReference>
<evidence type="ECO:0000313" key="2">
    <source>
        <dbReference type="EMBL" id="QQC92033.1"/>
    </source>
</evidence>
<dbReference type="InterPro" id="IPR051162">
    <property type="entry name" value="T4SS_component"/>
</dbReference>
<dbReference type="Pfam" id="PF01935">
    <property type="entry name" value="DUF87"/>
    <property type="match status" value="1"/>
</dbReference>
<evidence type="ECO:0000313" key="3">
    <source>
        <dbReference type="Proteomes" id="UP000596130"/>
    </source>
</evidence>
<dbReference type="GO" id="GO:0005524">
    <property type="term" value="F:ATP binding"/>
    <property type="evidence" value="ECO:0007669"/>
    <property type="project" value="UniProtKB-KW"/>
</dbReference>